<dbReference type="GO" id="GO:0016020">
    <property type="term" value="C:membrane"/>
    <property type="evidence" value="ECO:0007669"/>
    <property type="project" value="UniProtKB-SubCell"/>
</dbReference>
<evidence type="ECO:0000256" key="7">
    <source>
        <dbReference type="ARBA" id="ARBA00023065"/>
    </source>
</evidence>
<organism evidence="13 14">
    <name type="scientific">Colwellia ponticola</name>
    <dbReference type="NCBI Taxonomy" id="2304625"/>
    <lineage>
        <taxon>Bacteria</taxon>
        <taxon>Pseudomonadati</taxon>
        <taxon>Pseudomonadota</taxon>
        <taxon>Gammaproteobacteria</taxon>
        <taxon>Alteromonadales</taxon>
        <taxon>Colwelliaceae</taxon>
        <taxon>Colwellia</taxon>
    </lineage>
</organism>
<feature type="transmembrane region" description="Helical" evidence="11">
    <location>
        <begin position="104"/>
        <end position="134"/>
    </location>
</feature>
<evidence type="ECO:0000256" key="6">
    <source>
        <dbReference type="ARBA" id="ARBA00023053"/>
    </source>
</evidence>
<dbReference type="PANTHER" id="PTHR43269">
    <property type="entry name" value="SODIUM/PROTON ANTIPORTER 1-RELATED"/>
    <property type="match status" value="1"/>
</dbReference>
<keyword evidence="4 11" id="KW-0812">Transmembrane</keyword>
<dbReference type="NCBIfam" id="NF038006">
    <property type="entry name" value="NhaD_1"/>
    <property type="match status" value="2"/>
</dbReference>
<accession>A0A8H2JM11</accession>
<dbReference type="InterPro" id="IPR045016">
    <property type="entry name" value="NhaD-like"/>
</dbReference>
<comment type="similarity">
    <text evidence="10">Belongs to the NhaD Na(+)/H(+) (TC 2.A.62) antiporter family.</text>
</comment>
<evidence type="ECO:0000256" key="4">
    <source>
        <dbReference type="ARBA" id="ARBA00022692"/>
    </source>
</evidence>
<evidence type="ECO:0000256" key="9">
    <source>
        <dbReference type="ARBA" id="ARBA00023201"/>
    </source>
</evidence>
<gene>
    <name evidence="13" type="ORF">FCS21_12575</name>
</gene>
<feature type="transmembrane region" description="Helical" evidence="11">
    <location>
        <begin position="247"/>
        <end position="264"/>
    </location>
</feature>
<feature type="transmembrane region" description="Helical" evidence="11">
    <location>
        <begin position="284"/>
        <end position="306"/>
    </location>
</feature>
<feature type="transmembrane region" description="Helical" evidence="11">
    <location>
        <begin position="222"/>
        <end position="241"/>
    </location>
</feature>
<feature type="transmembrane region" description="Helical" evidence="11">
    <location>
        <begin position="390"/>
        <end position="412"/>
    </location>
</feature>
<keyword evidence="9" id="KW-0739">Sodium transport</keyword>
<evidence type="ECO:0000256" key="8">
    <source>
        <dbReference type="ARBA" id="ARBA00023136"/>
    </source>
</evidence>
<sequence length="413" mass="45550">MNTVILILVIISFLMIITEDIIHINKAKTTLFIGTLCWMLAFIFPINNSLTSNTTHQLNENLLEIATLWLFLMSAMTFVAYLNSKGFISALVQRILPKQISERGLMFVIAIFAFVFSSFADNVTATLVSIAVVMNLQLEVKKRLKYATLIIFSVNSGGVSLITGDVTTLMIFLEDKVTIANLLILVVPSFLGVLTLATLLSMKLTGEVELAQTRIKIDRSDIIIAVIFVLTISATLLANVLFQIPPVLTFLFGLSVMFLVANMLPNKNNKDALNYIREVEYDALLFFLGVLLLVGILKEIGVLNGFTQLYQHFPAIGVNYLVGFMSSVIDNVPLTAALLKSEVEMKTTEWLMLTYATGVGGSILVIGSAAGIIAMSKIKELNFISYLRNAFYLITAYTVGYVGVYFAANWLIA</sequence>
<protein>
    <submittedName>
        <fullName evidence="13">Sodium:proton antiporter</fullName>
    </submittedName>
</protein>
<evidence type="ECO:0000256" key="1">
    <source>
        <dbReference type="ARBA" id="ARBA00004141"/>
    </source>
</evidence>
<dbReference type="GO" id="GO:0015297">
    <property type="term" value="F:antiporter activity"/>
    <property type="evidence" value="ECO:0007669"/>
    <property type="project" value="UniProtKB-KW"/>
</dbReference>
<feature type="transmembrane region" description="Helical" evidence="11">
    <location>
        <begin position="30"/>
        <end position="50"/>
    </location>
</feature>
<keyword evidence="7" id="KW-0406">Ion transport</keyword>
<evidence type="ECO:0000256" key="10">
    <source>
        <dbReference type="ARBA" id="ARBA00025753"/>
    </source>
</evidence>
<dbReference type="AlphaFoldDB" id="A0A8H2JM11"/>
<feature type="transmembrane region" description="Helical" evidence="11">
    <location>
        <begin position="318"/>
        <end position="339"/>
    </location>
</feature>
<comment type="subcellular location">
    <subcellularLocation>
        <location evidence="1">Membrane</location>
        <topology evidence="1">Multi-pass membrane protein</topology>
    </subcellularLocation>
</comment>
<dbReference type="EMBL" id="SZVP01000013">
    <property type="protein sequence ID" value="TMM43791.1"/>
    <property type="molecule type" value="Genomic_DNA"/>
</dbReference>
<name>A0A8H2JM11_9GAMM</name>
<feature type="transmembrane region" description="Helical" evidence="11">
    <location>
        <begin position="351"/>
        <end position="378"/>
    </location>
</feature>
<evidence type="ECO:0000313" key="14">
    <source>
        <dbReference type="Proteomes" id="UP000307702"/>
    </source>
</evidence>
<reference evidence="13 14" key="1">
    <citation type="submission" date="2019-05" db="EMBL/GenBank/DDBJ databases">
        <title>Colwellia ponticola sp. nov., isolated from seawater.</title>
        <authorList>
            <person name="Yoon J.-H."/>
        </authorList>
    </citation>
    <scope>NUCLEOTIDE SEQUENCE [LARGE SCALE GENOMIC DNA]</scope>
    <source>
        <strain evidence="13 14">OISW-25</strain>
    </source>
</reference>
<keyword evidence="3" id="KW-0050">Antiport</keyword>
<dbReference type="InterPro" id="IPR004680">
    <property type="entry name" value="Cit_transptr-like_dom"/>
</dbReference>
<dbReference type="OrthoDB" id="9772058at2"/>
<evidence type="ECO:0000259" key="12">
    <source>
        <dbReference type="Pfam" id="PF03600"/>
    </source>
</evidence>
<keyword evidence="8 11" id="KW-0472">Membrane</keyword>
<dbReference type="Pfam" id="PF03600">
    <property type="entry name" value="CitMHS"/>
    <property type="match status" value="1"/>
</dbReference>
<feature type="transmembrane region" description="Helical" evidence="11">
    <location>
        <begin position="146"/>
        <end position="173"/>
    </location>
</feature>
<keyword evidence="14" id="KW-1185">Reference proteome</keyword>
<keyword evidence="2" id="KW-0813">Transport</keyword>
<comment type="caution">
    <text evidence="13">The sequence shown here is derived from an EMBL/GenBank/DDBJ whole genome shotgun (WGS) entry which is preliminary data.</text>
</comment>
<evidence type="ECO:0000256" key="11">
    <source>
        <dbReference type="SAM" id="Phobius"/>
    </source>
</evidence>
<feature type="transmembrane region" description="Helical" evidence="11">
    <location>
        <begin position="62"/>
        <end position="84"/>
    </location>
</feature>
<evidence type="ECO:0000313" key="13">
    <source>
        <dbReference type="EMBL" id="TMM43791.1"/>
    </source>
</evidence>
<evidence type="ECO:0000256" key="3">
    <source>
        <dbReference type="ARBA" id="ARBA00022449"/>
    </source>
</evidence>
<keyword evidence="5 11" id="KW-1133">Transmembrane helix</keyword>
<keyword evidence="6" id="KW-0915">Sodium</keyword>
<evidence type="ECO:0000256" key="2">
    <source>
        <dbReference type="ARBA" id="ARBA00022448"/>
    </source>
</evidence>
<dbReference type="Proteomes" id="UP000307702">
    <property type="component" value="Unassembled WGS sequence"/>
</dbReference>
<evidence type="ECO:0000256" key="5">
    <source>
        <dbReference type="ARBA" id="ARBA00022989"/>
    </source>
</evidence>
<proteinExistence type="inferred from homology"/>
<feature type="transmembrane region" description="Helical" evidence="11">
    <location>
        <begin position="5"/>
        <end position="24"/>
    </location>
</feature>
<feature type="transmembrane region" description="Helical" evidence="11">
    <location>
        <begin position="179"/>
        <end position="201"/>
    </location>
</feature>
<dbReference type="GO" id="GO:0006814">
    <property type="term" value="P:sodium ion transport"/>
    <property type="evidence" value="ECO:0007669"/>
    <property type="project" value="UniProtKB-KW"/>
</dbReference>
<dbReference type="PANTHER" id="PTHR43269:SF2">
    <property type="entry name" value="SODIUM_PROTON ANTIPORTER 1-RELATED"/>
    <property type="match status" value="1"/>
</dbReference>
<feature type="domain" description="Citrate transporter-like" evidence="12">
    <location>
        <begin position="14"/>
        <end position="356"/>
    </location>
</feature>